<dbReference type="STRING" id="1612149.SAMN05216324_108160"/>
<dbReference type="RefSeq" id="WP_072410349.1">
    <property type="nucleotide sequence ID" value="NZ_FPKW01000008.1"/>
</dbReference>
<evidence type="ECO:0000313" key="3">
    <source>
        <dbReference type="Proteomes" id="UP000182034"/>
    </source>
</evidence>
<dbReference type="Proteomes" id="UP000182034">
    <property type="component" value="Unassembled WGS sequence"/>
</dbReference>
<dbReference type="Pfam" id="PF19512">
    <property type="entry name" value="DUF6046"/>
    <property type="match status" value="1"/>
</dbReference>
<name>A0A1K2IRS0_9FLAO</name>
<accession>A0A1K2IRS0</accession>
<dbReference type="InterPro" id="IPR046109">
    <property type="entry name" value="DUF6046"/>
</dbReference>
<sequence>MEKSISFQFPPLEQTVKSAGVNLAYKFGMQTSKPLIPKDKMEPYFSEIPDNMGVPTLSNLIITNKAKDTFEFVDCIITINQEKNIVTTPLQGRDGTIKEYISKGDFNISIMLGIVNYEDIYIPNIISGLGTEVTYASAEYPLDRIKEFQKILESEETLTVHSEFLSIFKIYSAVIKSYSLEQETFGNRQSIKIEMLSDYPYEIQLKEQKDVEVKQ</sequence>
<organism evidence="2 3">
    <name type="scientific">Chryseobacterium limigenitum</name>
    <dbReference type="NCBI Taxonomy" id="1612149"/>
    <lineage>
        <taxon>Bacteria</taxon>
        <taxon>Pseudomonadati</taxon>
        <taxon>Bacteroidota</taxon>
        <taxon>Flavobacteriia</taxon>
        <taxon>Flavobacteriales</taxon>
        <taxon>Weeksellaceae</taxon>
        <taxon>Chryseobacterium group</taxon>
        <taxon>Chryseobacterium</taxon>
    </lineage>
</organism>
<feature type="domain" description="DUF6046" evidence="1">
    <location>
        <begin position="74"/>
        <end position="207"/>
    </location>
</feature>
<dbReference type="OrthoDB" id="1078482at2"/>
<dbReference type="AlphaFoldDB" id="A0A1K2IRS0"/>
<evidence type="ECO:0000259" key="1">
    <source>
        <dbReference type="Pfam" id="PF19512"/>
    </source>
</evidence>
<proteinExistence type="predicted"/>
<protein>
    <recommendedName>
        <fullName evidence="1">DUF6046 domain-containing protein</fullName>
    </recommendedName>
</protein>
<keyword evidence="3" id="KW-1185">Reference proteome</keyword>
<dbReference type="EMBL" id="FPKW01000008">
    <property type="protein sequence ID" value="SFZ95129.1"/>
    <property type="molecule type" value="Genomic_DNA"/>
</dbReference>
<evidence type="ECO:0000313" key="2">
    <source>
        <dbReference type="EMBL" id="SFZ95129.1"/>
    </source>
</evidence>
<gene>
    <name evidence="2" type="ORF">SAMN05216324_108160</name>
</gene>
<reference evidence="3" key="1">
    <citation type="submission" date="2016-10" db="EMBL/GenBank/DDBJ databases">
        <authorList>
            <person name="Varghese N."/>
            <person name="Submissions S."/>
        </authorList>
    </citation>
    <scope>NUCLEOTIDE SEQUENCE [LARGE SCALE GENOMIC DNA]</scope>
    <source>
        <strain evidence="3">SUR2</strain>
    </source>
</reference>